<name>A0AA35T212_GEOBA</name>
<dbReference type="EMBL" id="CASHTH010003103">
    <property type="protein sequence ID" value="CAI8040325.1"/>
    <property type="molecule type" value="Genomic_DNA"/>
</dbReference>
<evidence type="ECO:0000313" key="2">
    <source>
        <dbReference type="EMBL" id="CAI8040325.1"/>
    </source>
</evidence>
<dbReference type="PANTHER" id="PTHR19303">
    <property type="entry name" value="TRANSPOSON"/>
    <property type="match status" value="1"/>
</dbReference>
<dbReference type="InterPro" id="IPR004875">
    <property type="entry name" value="DDE_SF_endonuclease_dom"/>
</dbReference>
<dbReference type="Proteomes" id="UP001174909">
    <property type="component" value="Unassembled WGS sequence"/>
</dbReference>
<dbReference type="InterPro" id="IPR050863">
    <property type="entry name" value="CenT-Element_Derived"/>
</dbReference>
<keyword evidence="3" id="KW-1185">Reference proteome</keyword>
<accession>A0AA35T212</accession>
<dbReference type="PANTHER" id="PTHR19303:SF57">
    <property type="entry name" value="HTH CENPB-TYPE DOMAIN-CONTAINING PROTEIN"/>
    <property type="match status" value="1"/>
</dbReference>
<comment type="caution">
    <text evidence="2">The sequence shown here is derived from an EMBL/GenBank/DDBJ whole genome shotgun (WGS) entry which is preliminary data.</text>
</comment>
<evidence type="ECO:0000259" key="1">
    <source>
        <dbReference type="Pfam" id="PF03184"/>
    </source>
</evidence>
<proteinExistence type="predicted"/>
<dbReference type="GO" id="GO:0005634">
    <property type="term" value="C:nucleus"/>
    <property type="evidence" value="ECO:0007669"/>
    <property type="project" value="TreeGrafter"/>
</dbReference>
<gene>
    <name evidence="2" type="ORF">GBAR_LOCUS22475</name>
</gene>
<dbReference type="GO" id="GO:0003677">
    <property type="term" value="F:DNA binding"/>
    <property type="evidence" value="ECO:0007669"/>
    <property type="project" value="TreeGrafter"/>
</dbReference>
<dbReference type="Gene3D" id="3.30.420.10">
    <property type="entry name" value="Ribonuclease H-like superfamily/Ribonuclease H"/>
    <property type="match status" value="1"/>
</dbReference>
<protein>
    <submittedName>
        <fullName evidence="2">Tigger transposable element-derived protein 6</fullName>
    </submittedName>
</protein>
<dbReference type="InterPro" id="IPR036397">
    <property type="entry name" value="RNaseH_sf"/>
</dbReference>
<sequence>MVNRYFDLLERTLEENELTDHPGQIFNMDESGMPLDPKAPKVVAERGSSVTTVGSGNKSQVTIVGCCSATGLCMPPMVIWDRKTLAPELTIGEVPGTIYGLSGNGWMDMELFHMWFCNHFLRYAPSVRPLLLLMDGHSSHYCPDTIRLAARERVILFTLPPNTTHMLQPLDRGCFGPLKMAWREECHHRAWSRSMTMANVTAGFRVTGIYPLNRNVLSLDTSVAKLSQKQVSSYRCIAPCASQKSELSLILPMKR</sequence>
<organism evidence="2 3">
    <name type="scientific">Geodia barretti</name>
    <name type="common">Barrett's horny sponge</name>
    <dbReference type="NCBI Taxonomy" id="519541"/>
    <lineage>
        <taxon>Eukaryota</taxon>
        <taxon>Metazoa</taxon>
        <taxon>Porifera</taxon>
        <taxon>Demospongiae</taxon>
        <taxon>Heteroscleromorpha</taxon>
        <taxon>Tetractinellida</taxon>
        <taxon>Astrophorina</taxon>
        <taxon>Geodiidae</taxon>
        <taxon>Geodia</taxon>
    </lineage>
</organism>
<reference evidence="2" key="1">
    <citation type="submission" date="2023-03" db="EMBL/GenBank/DDBJ databases">
        <authorList>
            <person name="Steffen K."/>
            <person name="Cardenas P."/>
        </authorList>
    </citation>
    <scope>NUCLEOTIDE SEQUENCE</scope>
</reference>
<dbReference type="Pfam" id="PF03184">
    <property type="entry name" value="DDE_1"/>
    <property type="match status" value="1"/>
</dbReference>
<dbReference type="AlphaFoldDB" id="A0AA35T212"/>
<feature type="domain" description="DDE-1" evidence="1">
    <location>
        <begin position="60"/>
        <end position="192"/>
    </location>
</feature>
<evidence type="ECO:0000313" key="3">
    <source>
        <dbReference type="Proteomes" id="UP001174909"/>
    </source>
</evidence>